<dbReference type="InterPro" id="IPR003755">
    <property type="entry name" value="HPr(Ser)_kin/Pase"/>
</dbReference>
<keyword evidence="12 14" id="KW-0511">Multifunctional enzyme</keyword>
<evidence type="ECO:0000313" key="17">
    <source>
        <dbReference type="EMBL" id="MBB5022769.1"/>
    </source>
</evidence>
<feature type="binding site" evidence="14">
    <location>
        <position position="203"/>
    </location>
    <ligand>
        <name>Mg(2+)</name>
        <dbReference type="ChEBI" id="CHEBI:18420"/>
    </ligand>
</feature>
<organism evidence="17 18">
    <name type="scientific">Desulfurispira natronophila</name>
    <dbReference type="NCBI Taxonomy" id="682562"/>
    <lineage>
        <taxon>Bacteria</taxon>
        <taxon>Pseudomonadati</taxon>
        <taxon>Chrysiogenota</taxon>
        <taxon>Chrysiogenia</taxon>
        <taxon>Chrysiogenales</taxon>
        <taxon>Chrysiogenaceae</taxon>
        <taxon>Desulfurispira</taxon>
    </lineage>
</organism>
<evidence type="ECO:0000256" key="13">
    <source>
        <dbReference type="ARBA" id="ARBA00047657"/>
    </source>
</evidence>
<feature type="active site" description="Proton acceptor; for phosphorylation activity. Proton donor; for dephosphorylation activity" evidence="14">
    <location>
        <position position="179"/>
    </location>
</feature>
<dbReference type="EC" id="2.7.11.-" evidence="14"/>
<dbReference type="EC" id="2.7.4.-" evidence="14"/>
<keyword evidence="7 14" id="KW-0479">Metal-binding</keyword>
<keyword evidence="8 14" id="KW-0547">Nucleotide-binding</keyword>
<dbReference type="PANTHER" id="PTHR30305:SF1">
    <property type="entry name" value="HPR KINASE_PHOSPHORYLASE"/>
    <property type="match status" value="1"/>
</dbReference>
<keyword evidence="9 14" id="KW-0418">Kinase</keyword>
<comment type="miscellaneous">
    <text evidence="14">Both phosphorylation and phosphorolysis are carried out by the same active site and suggest a common mechanism for both reactions.</text>
</comment>
<dbReference type="GO" id="GO:0000287">
    <property type="term" value="F:magnesium ion binding"/>
    <property type="evidence" value="ECO:0007669"/>
    <property type="project" value="UniProtKB-UniRule"/>
</dbReference>
<evidence type="ECO:0000256" key="4">
    <source>
        <dbReference type="ARBA" id="ARBA00011643"/>
    </source>
</evidence>
<dbReference type="CDD" id="cd01918">
    <property type="entry name" value="HprK_C"/>
    <property type="match status" value="1"/>
</dbReference>
<feature type="active site" evidence="14">
    <location>
        <position position="161"/>
    </location>
</feature>
<accession>A0A7W8DHT1</accession>
<feature type="region of interest" description="Important for the catalytic mechanism of dephosphorylation" evidence="14">
    <location>
        <begin position="267"/>
        <end position="272"/>
    </location>
</feature>
<dbReference type="PANTHER" id="PTHR30305">
    <property type="entry name" value="PROTEIN YJDM-RELATED"/>
    <property type="match status" value="1"/>
</dbReference>
<dbReference type="Pfam" id="PF02603">
    <property type="entry name" value="Hpr_kinase_N"/>
    <property type="match status" value="1"/>
</dbReference>
<evidence type="ECO:0000313" key="18">
    <source>
        <dbReference type="Proteomes" id="UP000528322"/>
    </source>
</evidence>
<dbReference type="AlphaFoldDB" id="A0A7W8DHT1"/>
<dbReference type="RefSeq" id="WP_183733900.1">
    <property type="nucleotide sequence ID" value="NZ_JACHID010000016.1"/>
</dbReference>
<evidence type="ECO:0000256" key="1">
    <source>
        <dbReference type="ARBA" id="ARBA00001120"/>
    </source>
</evidence>
<feature type="active site" evidence="14">
    <location>
        <position position="246"/>
    </location>
</feature>
<keyword evidence="6 14" id="KW-0808">Transferase</keyword>
<keyword evidence="10 14" id="KW-0067">ATP-binding</keyword>
<comment type="domain">
    <text evidence="14">The Walker A ATP-binding motif also binds Pi and PPi.</text>
</comment>
<evidence type="ECO:0000256" key="5">
    <source>
        <dbReference type="ARBA" id="ARBA00022527"/>
    </source>
</evidence>
<dbReference type="GO" id="GO:0006109">
    <property type="term" value="P:regulation of carbohydrate metabolic process"/>
    <property type="evidence" value="ECO:0007669"/>
    <property type="project" value="UniProtKB-UniRule"/>
</dbReference>
<dbReference type="InterPro" id="IPR028979">
    <property type="entry name" value="Ser_kin/Pase_Hpr-like_N_sf"/>
</dbReference>
<evidence type="ECO:0000256" key="11">
    <source>
        <dbReference type="ARBA" id="ARBA00022842"/>
    </source>
</evidence>
<dbReference type="Pfam" id="PF07475">
    <property type="entry name" value="Hpr_kinase_C"/>
    <property type="match status" value="1"/>
</dbReference>
<feature type="region of interest" description="Important for the catalytic mechanism of both phosphorylation and dephosphorylation" evidence="14">
    <location>
        <begin position="202"/>
        <end position="211"/>
    </location>
</feature>
<comment type="similarity">
    <text evidence="3 14">Belongs to the HPrK/P family.</text>
</comment>
<dbReference type="HAMAP" id="MF_01249">
    <property type="entry name" value="HPr_kinase"/>
    <property type="match status" value="1"/>
</dbReference>
<dbReference type="GO" id="GO:0004674">
    <property type="term" value="F:protein serine/threonine kinase activity"/>
    <property type="evidence" value="ECO:0007669"/>
    <property type="project" value="UniProtKB-KW"/>
</dbReference>
<evidence type="ECO:0000256" key="12">
    <source>
        <dbReference type="ARBA" id="ARBA00023268"/>
    </source>
</evidence>
<dbReference type="GO" id="GO:0004712">
    <property type="term" value="F:protein serine/threonine/tyrosine kinase activity"/>
    <property type="evidence" value="ECO:0007669"/>
    <property type="project" value="UniProtKB-UniRule"/>
</dbReference>
<protein>
    <recommendedName>
        <fullName evidence="14">HPr kinase/phosphorylase</fullName>
        <shortName evidence="14">HPrK/P</shortName>
        <ecNumber evidence="14">2.7.11.-</ecNumber>
        <ecNumber evidence="14">2.7.4.-</ecNumber>
    </recommendedName>
    <alternativeName>
        <fullName evidence="14">HPr(Ser) kinase/phosphorylase</fullName>
    </alternativeName>
</protein>
<feature type="domain" description="HPr(Ser) kinase/phosphorylase N-terminal" evidence="15">
    <location>
        <begin position="11"/>
        <end position="129"/>
    </location>
</feature>
<dbReference type="GO" id="GO:0000155">
    <property type="term" value="F:phosphorelay sensor kinase activity"/>
    <property type="evidence" value="ECO:0007669"/>
    <property type="project" value="InterPro"/>
</dbReference>
<evidence type="ECO:0000256" key="7">
    <source>
        <dbReference type="ARBA" id="ARBA00022723"/>
    </source>
</evidence>
<evidence type="ECO:0000259" key="16">
    <source>
        <dbReference type="Pfam" id="PF07475"/>
    </source>
</evidence>
<dbReference type="Proteomes" id="UP000528322">
    <property type="component" value="Unassembled WGS sequence"/>
</dbReference>
<comment type="caution">
    <text evidence="17">The sequence shown here is derived from an EMBL/GenBank/DDBJ whole genome shotgun (WGS) entry which is preliminary data.</text>
</comment>
<gene>
    <name evidence="14" type="primary">hprK</name>
    <name evidence="17" type="ORF">HNR37_002113</name>
</gene>
<comment type="catalytic activity">
    <reaction evidence="13 14">
        <text>[HPr protein]-O-phospho-L-serine + phosphate + H(+) = [HPr protein]-L-serine + diphosphate</text>
        <dbReference type="Rhea" id="RHEA:46604"/>
        <dbReference type="Rhea" id="RHEA-COMP:11602"/>
        <dbReference type="Rhea" id="RHEA-COMP:11603"/>
        <dbReference type="ChEBI" id="CHEBI:15378"/>
        <dbReference type="ChEBI" id="CHEBI:29999"/>
        <dbReference type="ChEBI" id="CHEBI:33019"/>
        <dbReference type="ChEBI" id="CHEBI:43474"/>
        <dbReference type="ChEBI" id="CHEBI:83421"/>
    </reaction>
</comment>
<feature type="binding site" evidence="14">
    <location>
        <begin position="155"/>
        <end position="162"/>
    </location>
    <ligand>
        <name>ATP</name>
        <dbReference type="ChEBI" id="CHEBI:30616"/>
    </ligand>
</feature>
<evidence type="ECO:0000256" key="6">
    <source>
        <dbReference type="ARBA" id="ARBA00022679"/>
    </source>
</evidence>
<evidence type="ECO:0000256" key="2">
    <source>
        <dbReference type="ARBA" id="ARBA00001946"/>
    </source>
</evidence>
<name>A0A7W8DHT1_9BACT</name>
<keyword evidence="11 14" id="KW-0460">Magnesium</keyword>
<dbReference type="InterPro" id="IPR027417">
    <property type="entry name" value="P-loop_NTPase"/>
</dbReference>
<evidence type="ECO:0000256" key="9">
    <source>
        <dbReference type="ARBA" id="ARBA00022777"/>
    </source>
</evidence>
<evidence type="ECO:0000256" key="10">
    <source>
        <dbReference type="ARBA" id="ARBA00022840"/>
    </source>
</evidence>
<reference evidence="17 18" key="1">
    <citation type="submission" date="2020-08" db="EMBL/GenBank/DDBJ databases">
        <title>Genomic Encyclopedia of Type Strains, Phase IV (KMG-IV): sequencing the most valuable type-strain genomes for metagenomic binning, comparative biology and taxonomic classification.</title>
        <authorList>
            <person name="Goeker M."/>
        </authorList>
    </citation>
    <scope>NUCLEOTIDE SEQUENCE [LARGE SCALE GENOMIC DNA]</scope>
    <source>
        <strain evidence="17 18">DSM 22071</strain>
    </source>
</reference>
<feature type="active site" evidence="14">
    <location>
        <position position="140"/>
    </location>
</feature>
<dbReference type="Gene3D" id="3.40.50.300">
    <property type="entry name" value="P-loop containing nucleotide triphosphate hydrolases"/>
    <property type="match status" value="1"/>
</dbReference>
<comment type="subunit">
    <text evidence="4 14">Homohexamer.</text>
</comment>
<dbReference type="InterPro" id="IPR011126">
    <property type="entry name" value="Hpr_kin/Pase_Hpr_N"/>
</dbReference>
<dbReference type="Gene3D" id="3.40.1390.20">
    <property type="entry name" value="HprK N-terminal domain-like"/>
    <property type="match status" value="1"/>
</dbReference>
<feature type="domain" description="HPr kinase/phosphorylase C-terminal" evidence="16">
    <location>
        <begin position="132"/>
        <end position="301"/>
    </location>
</feature>
<dbReference type="SUPFAM" id="SSF75138">
    <property type="entry name" value="HprK N-terminal domain-like"/>
    <property type="match status" value="1"/>
</dbReference>
<evidence type="ECO:0000256" key="8">
    <source>
        <dbReference type="ARBA" id="ARBA00022741"/>
    </source>
</evidence>
<keyword evidence="5 14" id="KW-0723">Serine/threonine-protein kinase</keyword>
<dbReference type="EMBL" id="JACHID010000016">
    <property type="protein sequence ID" value="MBB5022769.1"/>
    <property type="molecule type" value="Genomic_DNA"/>
</dbReference>
<sequence length="324" mass="36094">MTLTTADLYQCHRNNLGLELLAGGGLTRTLTQPRIQKSGLALAGYLEQVHSNRVQIFGQTEMGYLASLDSTQAKERLQAFTRISYPAVIVANGATVPQWIVEVFTQHQVPLLLTARPSSHVIATITRYLEFELAERTTAHGSMMEVYGVGVLITGESGVGKSECCLDLVSCGHRLIADDLVELKNIAGEIIAFASDTLEHHMEVRGLGIINIKDIFGAASVRLRKKVDVVVELENWDHQRQNKYDRLGDQGEHRFILDMDLPMVRIPVRPGRTIAKIIEVLARNTILKSMGYRTLEDLEEKLHQRIAENALQATDTSVGVTKWR</sequence>
<comment type="function">
    <text evidence="14">Catalyzes the ATP- as well as the pyrophosphate-dependent phosphorylation of a specific serine residue in HPr, a phosphocarrier protein of the phosphoenolpyruvate-dependent sugar phosphotransferase system (PTS). HprK/P also catalyzes the pyrophosphate-producing, inorganic phosphate-dependent dephosphorylation (phosphorolysis) of seryl-phosphorylated HPr (P-Ser-HPr).</text>
</comment>
<feature type="binding site" evidence="14">
    <location>
        <position position="162"/>
    </location>
    <ligand>
        <name>Mg(2+)</name>
        <dbReference type="ChEBI" id="CHEBI:18420"/>
    </ligand>
</feature>
<proteinExistence type="inferred from homology"/>
<dbReference type="SUPFAM" id="SSF53795">
    <property type="entry name" value="PEP carboxykinase-like"/>
    <property type="match status" value="1"/>
</dbReference>
<evidence type="ECO:0000256" key="14">
    <source>
        <dbReference type="HAMAP-Rule" id="MF_01249"/>
    </source>
</evidence>
<evidence type="ECO:0000259" key="15">
    <source>
        <dbReference type="Pfam" id="PF02603"/>
    </source>
</evidence>
<comment type="cofactor">
    <cofactor evidence="2 14">
        <name>Mg(2+)</name>
        <dbReference type="ChEBI" id="CHEBI:18420"/>
    </cofactor>
</comment>
<dbReference type="InterPro" id="IPR011104">
    <property type="entry name" value="Hpr_kin/Pase_C"/>
</dbReference>
<dbReference type="NCBIfam" id="TIGR00679">
    <property type="entry name" value="hpr-ser"/>
    <property type="match status" value="1"/>
</dbReference>
<evidence type="ECO:0000256" key="3">
    <source>
        <dbReference type="ARBA" id="ARBA00006883"/>
    </source>
</evidence>
<dbReference type="GO" id="GO:0005524">
    <property type="term" value="F:ATP binding"/>
    <property type="evidence" value="ECO:0007669"/>
    <property type="project" value="UniProtKB-UniRule"/>
</dbReference>
<keyword evidence="18" id="KW-1185">Reference proteome</keyword>
<comment type="catalytic activity">
    <reaction evidence="1 14">
        <text>[HPr protein]-L-serine + ATP = [HPr protein]-O-phospho-L-serine + ADP + H(+)</text>
        <dbReference type="Rhea" id="RHEA:46600"/>
        <dbReference type="Rhea" id="RHEA-COMP:11602"/>
        <dbReference type="Rhea" id="RHEA-COMP:11603"/>
        <dbReference type="ChEBI" id="CHEBI:15378"/>
        <dbReference type="ChEBI" id="CHEBI:29999"/>
        <dbReference type="ChEBI" id="CHEBI:30616"/>
        <dbReference type="ChEBI" id="CHEBI:83421"/>
        <dbReference type="ChEBI" id="CHEBI:456216"/>
    </reaction>
</comment>
<dbReference type="FunFam" id="3.40.50.300:FF:000174">
    <property type="entry name" value="HPr kinase/phosphorylase"/>
    <property type="match status" value="1"/>
</dbReference>